<evidence type="ECO:0008006" key="3">
    <source>
        <dbReference type="Google" id="ProtNLM"/>
    </source>
</evidence>
<evidence type="ECO:0000313" key="2">
    <source>
        <dbReference type="Proteomes" id="UP000796104"/>
    </source>
</evidence>
<sequence length="330" mass="35524">MARQTYLFFQRLTTGGQEIPINNISDGAYSEFCSMDGPQLILNLSDTDSTLADDYGLVEGAVIDARLGHTYSGGDDYFASSFTVVSATPTGDHLVIEALESGVFAVKQPEPAPRAFVGVTIKSILQAAFPGYTIEGATSTDRMSYHVQVGATVSAMLRRLSADTGHAIWVARGVVHCIPFSELLNRADKEEPITLEYDGYQSKYPIQSYKPIYNSAAGDRAAKRHYATWDTVGGVIAGGQNAGSPRVMLPAATPRSLNEGIWRIDPCLDATLFGNARYKAGMTVGVRLNRLSTESVLDESVPASQTFISVTHRTVGHAYSCIASLGVPRK</sequence>
<proteinExistence type="predicted"/>
<comment type="caution">
    <text evidence="1">The sequence shown here is derived from an EMBL/GenBank/DDBJ whole genome shotgun (WGS) entry which is preliminary data.</text>
</comment>
<reference evidence="1" key="2">
    <citation type="journal article" date="2019" name="PLoS ONE">
        <title>Identification and characterization of putative Aeromonas spp. T3SS effectors.</title>
        <authorList>
            <person name="Rangel L.T."/>
            <person name="Marden J."/>
            <person name="Colston S."/>
            <person name="Setubal J.C."/>
            <person name="Graf J."/>
            <person name="Gogarten J.P."/>
        </authorList>
    </citation>
    <scope>NUCLEOTIDE SEQUENCE</scope>
    <source>
        <strain evidence="1">BAQ071013-135</strain>
    </source>
</reference>
<dbReference type="RefSeq" id="WP_139495180.1">
    <property type="nucleotide sequence ID" value="NZ_CAWORL010000018.1"/>
</dbReference>
<dbReference type="EMBL" id="PDXJ01000025">
    <property type="protein sequence ID" value="TND51979.1"/>
    <property type="molecule type" value="Genomic_DNA"/>
</dbReference>
<evidence type="ECO:0000313" key="1">
    <source>
        <dbReference type="EMBL" id="TND51979.1"/>
    </source>
</evidence>
<dbReference type="AlphaFoldDB" id="A0AAX2UPQ5"/>
<organism evidence="1 2">
    <name type="scientific">Aeromonas veronii</name>
    <dbReference type="NCBI Taxonomy" id="654"/>
    <lineage>
        <taxon>Bacteria</taxon>
        <taxon>Pseudomonadati</taxon>
        <taxon>Pseudomonadota</taxon>
        <taxon>Gammaproteobacteria</taxon>
        <taxon>Aeromonadales</taxon>
        <taxon>Aeromonadaceae</taxon>
        <taxon>Aeromonas</taxon>
    </lineage>
</organism>
<name>A0AAX2UPQ5_AERVE</name>
<accession>A0AAX2UPQ5</accession>
<reference evidence="1" key="1">
    <citation type="submission" date="2017-10" db="EMBL/GenBank/DDBJ databases">
        <authorList>
            <person name="Colston S.M."/>
            <person name="Graf J."/>
        </authorList>
    </citation>
    <scope>NUCLEOTIDE SEQUENCE</scope>
    <source>
        <strain evidence="1">BAQ071013-135</strain>
    </source>
</reference>
<gene>
    <name evidence="1" type="ORF">CF123_17835</name>
</gene>
<protein>
    <recommendedName>
        <fullName evidence="3">Phage tail protein</fullName>
    </recommendedName>
</protein>
<dbReference type="Proteomes" id="UP000796104">
    <property type="component" value="Unassembled WGS sequence"/>
</dbReference>